<evidence type="ECO:0000256" key="3">
    <source>
        <dbReference type="ARBA" id="ARBA00022842"/>
    </source>
</evidence>
<dbReference type="SUPFAM" id="SSF56784">
    <property type="entry name" value="HAD-like"/>
    <property type="match status" value="1"/>
</dbReference>
<sequence length="241" mass="27391">MRVYRRWLQPQVISFDLDDTLYDNAPNMIRAESELQAWMSQHHDDFAAMSVSDWSAQRWQVARQHTSLGDDMTALRRKALHQAFAARGFGAATTKRLAEQGFELFLHHRNQFQVADNIVTLLKQLTSRYRVIAITNGNAQPHLIGLDNIFELILYPQAGQYRAKPHADLFRLAEQKLAIKPQQGLHLGDHIVSDVAGAIGAGWQAGWFNPEEVTLKPAQRALALPHFQYRQLQTLVSCLLS</sequence>
<accession>A0ABS7ECK8</accession>
<keyword evidence="5" id="KW-1185">Reference proteome</keyword>
<dbReference type="PANTHER" id="PTHR46470:SF4">
    <property type="entry name" value="5-AMINO-6-(5-PHOSPHO-D-RIBITYLAMINO)URACIL PHOSPHATASE YIGB"/>
    <property type="match status" value="1"/>
</dbReference>
<evidence type="ECO:0000313" key="5">
    <source>
        <dbReference type="Proteomes" id="UP001166251"/>
    </source>
</evidence>
<dbReference type="Pfam" id="PF00702">
    <property type="entry name" value="Hydrolase"/>
    <property type="match status" value="1"/>
</dbReference>
<keyword evidence="3" id="KW-0460">Magnesium</keyword>
<keyword evidence="2 4" id="KW-0378">Hydrolase</keyword>
<dbReference type="Proteomes" id="UP001166251">
    <property type="component" value="Unassembled WGS sequence"/>
</dbReference>
<dbReference type="InterPro" id="IPR036412">
    <property type="entry name" value="HAD-like_sf"/>
</dbReference>
<comment type="caution">
    <text evidence="4">The sequence shown here is derived from an EMBL/GenBank/DDBJ whole genome shotgun (WGS) entry which is preliminary data.</text>
</comment>
<dbReference type="InterPro" id="IPR051400">
    <property type="entry name" value="HAD-like_hydrolase"/>
</dbReference>
<dbReference type="EMBL" id="JAHZSS010000002">
    <property type="protein sequence ID" value="MBW8189959.1"/>
    <property type="molecule type" value="Genomic_DNA"/>
</dbReference>
<dbReference type="RefSeq" id="WP_220102638.1">
    <property type="nucleotide sequence ID" value="NZ_JAHZSS010000002.1"/>
</dbReference>
<dbReference type="GO" id="GO:0016787">
    <property type="term" value="F:hydrolase activity"/>
    <property type="evidence" value="ECO:0007669"/>
    <property type="project" value="UniProtKB-KW"/>
</dbReference>
<dbReference type="NCBIfam" id="TIGR01549">
    <property type="entry name" value="HAD-SF-IA-v1"/>
    <property type="match status" value="1"/>
</dbReference>
<protein>
    <submittedName>
        <fullName evidence="4">HAD-IA family hydrolase</fullName>
    </submittedName>
</protein>
<evidence type="ECO:0000313" key="4">
    <source>
        <dbReference type="EMBL" id="MBW8189959.1"/>
    </source>
</evidence>
<evidence type="ECO:0000256" key="2">
    <source>
        <dbReference type="ARBA" id="ARBA00022801"/>
    </source>
</evidence>
<proteinExistence type="predicted"/>
<comment type="cofactor">
    <cofactor evidence="1">
        <name>Mg(2+)</name>
        <dbReference type="ChEBI" id="CHEBI:18420"/>
    </cofactor>
</comment>
<name>A0ABS7ECK8_9GAMM</name>
<gene>
    <name evidence="4" type="ORF">K0504_02845</name>
</gene>
<dbReference type="InterPro" id="IPR023214">
    <property type="entry name" value="HAD_sf"/>
</dbReference>
<dbReference type="PANTHER" id="PTHR46470">
    <property type="entry name" value="N-ACYLNEURAMINATE-9-PHOSPHATASE"/>
    <property type="match status" value="1"/>
</dbReference>
<reference evidence="4" key="1">
    <citation type="submission" date="2021-07" db="EMBL/GenBank/DDBJ databases">
        <title>Neiella marina sp. nov., isolated from the intestinal content of sea cucumber Apostichopus japonicus.</title>
        <authorList>
            <person name="Bai X."/>
        </authorList>
    </citation>
    <scope>NUCLEOTIDE SEQUENCE</scope>
    <source>
        <strain evidence="4">126</strain>
    </source>
</reference>
<dbReference type="Gene3D" id="1.20.120.1600">
    <property type="match status" value="1"/>
</dbReference>
<dbReference type="InterPro" id="IPR006439">
    <property type="entry name" value="HAD-SF_hydro_IA"/>
</dbReference>
<dbReference type="Gene3D" id="3.40.50.1000">
    <property type="entry name" value="HAD superfamily/HAD-like"/>
    <property type="match status" value="1"/>
</dbReference>
<evidence type="ECO:0000256" key="1">
    <source>
        <dbReference type="ARBA" id="ARBA00001946"/>
    </source>
</evidence>
<organism evidence="4 5">
    <name type="scientific">Neiella holothuriorum</name>
    <dbReference type="NCBI Taxonomy" id="2870530"/>
    <lineage>
        <taxon>Bacteria</taxon>
        <taxon>Pseudomonadati</taxon>
        <taxon>Pseudomonadota</taxon>
        <taxon>Gammaproteobacteria</taxon>
        <taxon>Alteromonadales</taxon>
        <taxon>Echinimonadaceae</taxon>
        <taxon>Neiella</taxon>
    </lineage>
</organism>